<keyword evidence="3 6" id="KW-0812">Transmembrane</keyword>
<dbReference type="InterPro" id="IPR005226">
    <property type="entry name" value="UPF0014_fam"/>
</dbReference>
<feature type="transmembrane region" description="Helical" evidence="6">
    <location>
        <begin position="227"/>
        <end position="249"/>
    </location>
</feature>
<dbReference type="EMBL" id="QPMH01000006">
    <property type="protein sequence ID" value="RDD62214.1"/>
    <property type="molecule type" value="Genomic_DNA"/>
</dbReference>
<comment type="similarity">
    <text evidence="2">Belongs to the UPF0014 family.</text>
</comment>
<feature type="transmembrane region" description="Helical" evidence="6">
    <location>
        <begin position="188"/>
        <end position="207"/>
    </location>
</feature>
<evidence type="ECO:0000256" key="6">
    <source>
        <dbReference type="SAM" id="Phobius"/>
    </source>
</evidence>
<feature type="transmembrane region" description="Helical" evidence="6">
    <location>
        <begin position="95"/>
        <end position="117"/>
    </location>
</feature>
<organism evidence="7 8">
    <name type="scientific">Ferruginivarius sediminum</name>
    <dbReference type="NCBI Taxonomy" id="2661937"/>
    <lineage>
        <taxon>Bacteria</taxon>
        <taxon>Pseudomonadati</taxon>
        <taxon>Pseudomonadota</taxon>
        <taxon>Alphaproteobacteria</taxon>
        <taxon>Rhodospirillales</taxon>
        <taxon>Rhodospirillaceae</taxon>
        <taxon>Ferruginivarius</taxon>
    </lineage>
</organism>
<dbReference type="RefSeq" id="WP_114581728.1">
    <property type="nucleotide sequence ID" value="NZ_QPMH01000006.1"/>
</dbReference>
<evidence type="ECO:0000313" key="7">
    <source>
        <dbReference type="EMBL" id="RDD62214.1"/>
    </source>
</evidence>
<reference evidence="7 8" key="1">
    <citation type="submission" date="2018-07" db="EMBL/GenBank/DDBJ databases">
        <title>Venubactetium sediminum gen. nov., sp. nov., isolated from a marine solar saltern.</title>
        <authorList>
            <person name="Wang S."/>
        </authorList>
    </citation>
    <scope>NUCLEOTIDE SEQUENCE [LARGE SCALE GENOMIC DNA]</scope>
    <source>
        <strain evidence="7 8">WD2A32</strain>
    </source>
</reference>
<feature type="transmembrane region" description="Helical" evidence="6">
    <location>
        <begin position="65"/>
        <end position="83"/>
    </location>
</feature>
<comment type="subcellular location">
    <subcellularLocation>
        <location evidence="1">Membrane</location>
        <topology evidence="1">Multi-pass membrane protein</topology>
    </subcellularLocation>
</comment>
<keyword evidence="4 6" id="KW-1133">Transmembrane helix</keyword>
<evidence type="ECO:0000256" key="2">
    <source>
        <dbReference type="ARBA" id="ARBA00005268"/>
    </source>
</evidence>
<dbReference type="Proteomes" id="UP000253941">
    <property type="component" value="Unassembled WGS sequence"/>
</dbReference>
<accession>A0A369TCG3</accession>
<evidence type="ECO:0000256" key="3">
    <source>
        <dbReference type="ARBA" id="ARBA00022692"/>
    </source>
</evidence>
<comment type="caution">
    <text evidence="7">The sequence shown here is derived from an EMBL/GenBank/DDBJ whole genome shotgun (WGS) entry which is preliminary data.</text>
</comment>
<name>A0A369TCG3_9PROT</name>
<sequence>MNGYIRLETLDLVLAALLLFLNGGLSLAFSLGLEKRLLIAGARMVVQLAAVGLVLKALFATVSPWLTGGVALLMILFAGREIVARQERPFAGWWAYGLGVGCMATAAVAVTLFALTAQVQADPWYHPRFALPLLGMVLGNTMTGIALGMDTLTTAIPRERAAVEAQLALGATRFEAMRPLARSAMRSALMPMINAMAATGLVALPGMMTGQILSGVDPIEATKYQLLIMFLIVGGTGLGSVSAVLGGVLRATDERHRLRPERLRKV</sequence>
<dbReference type="AlphaFoldDB" id="A0A369TCG3"/>
<evidence type="ECO:0000313" key="8">
    <source>
        <dbReference type="Proteomes" id="UP000253941"/>
    </source>
</evidence>
<dbReference type="Pfam" id="PF03649">
    <property type="entry name" value="UPF0014"/>
    <property type="match status" value="1"/>
</dbReference>
<evidence type="ECO:0000256" key="5">
    <source>
        <dbReference type="ARBA" id="ARBA00023136"/>
    </source>
</evidence>
<keyword evidence="5 6" id="KW-0472">Membrane</keyword>
<protein>
    <submittedName>
        <fullName evidence="7">Iron export ABC transporter permease subunit FetB</fullName>
    </submittedName>
</protein>
<gene>
    <name evidence="7" type="ORF">DRB17_08235</name>
</gene>
<dbReference type="GO" id="GO:0005886">
    <property type="term" value="C:plasma membrane"/>
    <property type="evidence" value="ECO:0007669"/>
    <property type="project" value="TreeGrafter"/>
</dbReference>
<evidence type="ECO:0000256" key="1">
    <source>
        <dbReference type="ARBA" id="ARBA00004141"/>
    </source>
</evidence>
<evidence type="ECO:0000256" key="4">
    <source>
        <dbReference type="ARBA" id="ARBA00022989"/>
    </source>
</evidence>
<dbReference type="PANTHER" id="PTHR30028">
    <property type="entry name" value="UPF0014 INNER MEMBRANE PROTEIN YBBM-RELATED"/>
    <property type="match status" value="1"/>
</dbReference>
<proteinExistence type="inferred from homology"/>
<keyword evidence="8" id="KW-1185">Reference proteome</keyword>
<feature type="transmembrane region" description="Helical" evidence="6">
    <location>
        <begin position="12"/>
        <end position="33"/>
    </location>
</feature>
<dbReference type="PANTHER" id="PTHR30028:SF0">
    <property type="entry name" value="PROTEIN ALUMINUM SENSITIVE 3"/>
    <property type="match status" value="1"/>
</dbReference>
<feature type="transmembrane region" description="Helical" evidence="6">
    <location>
        <begin position="129"/>
        <end position="149"/>
    </location>
</feature>